<keyword evidence="3" id="KW-1185">Reference proteome</keyword>
<evidence type="ECO:0000313" key="3">
    <source>
        <dbReference type="Proteomes" id="UP000299102"/>
    </source>
</evidence>
<organism evidence="2 3">
    <name type="scientific">Eumeta variegata</name>
    <name type="common">Bagworm moth</name>
    <name type="synonym">Eumeta japonica</name>
    <dbReference type="NCBI Taxonomy" id="151549"/>
    <lineage>
        <taxon>Eukaryota</taxon>
        <taxon>Metazoa</taxon>
        <taxon>Ecdysozoa</taxon>
        <taxon>Arthropoda</taxon>
        <taxon>Hexapoda</taxon>
        <taxon>Insecta</taxon>
        <taxon>Pterygota</taxon>
        <taxon>Neoptera</taxon>
        <taxon>Endopterygota</taxon>
        <taxon>Lepidoptera</taxon>
        <taxon>Glossata</taxon>
        <taxon>Ditrysia</taxon>
        <taxon>Tineoidea</taxon>
        <taxon>Psychidae</taxon>
        <taxon>Oiketicinae</taxon>
        <taxon>Eumeta</taxon>
    </lineage>
</organism>
<comment type="caution">
    <text evidence="2">The sequence shown here is derived from an EMBL/GenBank/DDBJ whole genome shotgun (WGS) entry which is preliminary data.</text>
</comment>
<name>A0A4C1Y5V0_EUMVA</name>
<dbReference type="EMBL" id="BGZK01001070">
    <property type="protein sequence ID" value="GBP70334.1"/>
    <property type="molecule type" value="Genomic_DNA"/>
</dbReference>
<dbReference type="Proteomes" id="UP000299102">
    <property type="component" value="Unassembled WGS sequence"/>
</dbReference>
<dbReference type="AlphaFoldDB" id="A0A4C1Y5V0"/>
<gene>
    <name evidence="2" type="ORF">EVAR_48261_1</name>
</gene>
<reference evidence="2 3" key="1">
    <citation type="journal article" date="2019" name="Commun. Biol.">
        <title>The bagworm genome reveals a unique fibroin gene that provides high tensile strength.</title>
        <authorList>
            <person name="Kono N."/>
            <person name="Nakamura H."/>
            <person name="Ohtoshi R."/>
            <person name="Tomita M."/>
            <person name="Numata K."/>
            <person name="Arakawa K."/>
        </authorList>
    </citation>
    <scope>NUCLEOTIDE SEQUENCE [LARGE SCALE GENOMIC DNA]</scope>
</reference>
<evidence type="ECO:0000313" key="2">
    <source>
        <dbReference type="EMBL" id="GBP70334.1"/>
    </source>
</evidence>
<feature type="region of interest" description="Disordered" evidence="1">
    <location>
        <begin position="1"/>
        <end position="27"/>
    </location>
</feature>
<sequence length="66" mass="7070">MTERDKSRYTEGSVNIGGSVANRPTVDAHPFTISQRDDCRLTYAGRKLPTTVITDVTTAAGPSTGQ</sequence>
<proteinExistence type="predicted"/>
<accession>A0A4C1Y5V0</accession>
<evidence type="ECO:0000256" key="1">
    <source>
        <dbReference type="SAM" id="MobiDB-lite"/>
    </source>
</evidence>
<protein>
    <submittedName>
        <fullName evidence="2">Uncharacterized protein</fullName>
    </submittedName>
</protein>